<sequence length="103" mass="11038">MASSIRVRAVESGGVTSFKALVRHPMDSGFVKDSAGNIVPPHFIQVLTISLNGEDVFVADWGPAVSKDPFLECRFEGAKKGDKLTISWVDNKGESDSTEATIA</sequence>
<dbReference type="InterPro" id="IPR030995">
    <property type="entry name" value="SoxZ"/>
</dbReference>
<dbReference type="NCBIfam" id="TIGR04490">
    <property type="entry name" value="SoxZ_true"/>
    <property type="match status" value="1"/>
</dbReference>
<dbReference type="InterPro" id="IPR013783">
    <property type="entry name" value="Ig-like_fold"/>
</dbReference>
<dbReference type="InterPro" id="IPR014756">
    <property type="entry name" value="Ig_E-set"/>
</dbReference>
<gene>
    <name evidence="2" type="ORF">LCGC14_0321610</name>
</gene>
<name>A0A0F9U1N1_9ZZZZ</name>
<dbReference type="Pfam" id="PF08770">
    <property type="entry name" value="SoxZ"/>
    <property type="match status" value="1"/>
</dbReference>
<protein>
    <recommendedName>
        <fullName evidence="1">Sulphur oxidation protein SoxZ domain-containing protein</fullName>
    </recommendedName>
</protein>
<dbReference type="Gene3D" id="2.60.40.10">
    <property type="entry name" value="Immunoglobulins"/>
    <property type="match status" value="1"/>
</dbReference>
<accession>A0A0F9U1N1</accession>
<evidence type="ECO:0000259" key="1">
    <source>
        <dbReference type="Pfam" id="PF08770"/>
    </source>
</evidence>
<dbReference type="EMBL" id="LAZR01000218">
    <property type="protein sequence ID" value="KKN81207.1"/>
    <property type="molecule type" value="Genomic_DNA"/>
</dbReference>
<dbReference type="InterPro" id="IPR014880">
    <property type="entry name" value="SoxZ_dom"/>
</dbReference>
<evidence type="ECO:0000313" key="2">
    <source>
        <dbReference type="EMBL" id="KKN81207.1"/>
    </source>
</evidence>
<dbReference type="AlphaFoldDB" id="A0A0F9U1N1"/>
<comment type="caution">
    <text evidence="2">The sequence shown here is derived from an EMBL/GenBank/DDBJ whole genome shotgun (WGS) entry which is preliminary data.</text>
</comment>
<feature type="domain" description="Sulphur oxidation protein SoxZ" evidence="1">
    <location>
        <begin position="6"/>
        <end position="100"/>
    </location>
</feature>
<dbReference type="SUPFAM" id="SSF81296">
    <property type="entry name" value="E set domains"/>
    <property type="match status" value="1"/>
</dbReference>
<reference evidence="2" key="1">
    <citation type="journal article" date="2015" name="Nature">
        <title>Complex archaea that bridge the gap between prokaryotes and eukaryotes.</title>
        <authorList>
            <person name="Spang A."/>
            <person name="Saw J.H."/>
            <person name="Jorgensen S.L."/>
            <person name="Zaremba-Niedzwiedzka K."/>
            <person name="Martijn J."/>
            <person name="Lind A.E."/>
            <person name="van Eijk R."/>
            <person name="Schleper C."/>
            <person name="Guy L."/>
            <person name="Ettema T.J."/>
        </authorList>
    </citation>
    <scope>NUCLEOTIDE SEQUENCE</scope>
</reference>
<proteinExistence type="predicted"/>
<organism evidence="2">
    <name type="scientific">marine sediment metagenome</name>
    <dbReference type="NCBI Taxonomy" id="412755"/>
    <lineage>
        <taxon>unclassified sequences</taxon>
        <taxon>metagenomes</taxon>
        <taxon>ecological metagenomes</taxon>
    </lineage>
</organism>